<keyword evidence="1" id="KW-0472">Membrane</keyword>
<dbReference type="KEGG" id="bba:Bd1293"/>
<dbReference type="HOGENOM" id="CLU_2785528_0_0_7"/>
<feature type="transmembrane region" description="Helical" evidence="1">
    <location>
        <begin position="46"/>
        <end position="65"/>
    </location>
</feature>
<evidence type="ECO:0000313" key="3">
    <source>
        <dbReference type="Proteomes" id="UP000008080"/>
    </source>
</evidence>
<dbReference type="Proteomes" id="UP000008080">
    <property type="component" value="Chromosome"/>
</dbReference>
<protein>
    <submittedName>
        <fullName evidence="2">Uncharacterized protein</fullName>
    </submittedName>
</protein>
<gene>
    <name evidence="2" type="ordered locus">Bd1293</name>
</gene>
<accession>Q6MNG3</accession>
<evidence type="ECO:0000313" key="2">
    <source>
        <dbReference type="EMBL" id="CAE79189.1"/>
    </source>
</evidence>
<dbReference type="EMBL" id="BX842649">
    <property type="protein sequence ID" value="CAE79189.1"/>
    <property type="molecule type" value="Genomic_DNA"/>
</dbReference>
<reference evidence="2 3" key="1">
    <citation type="journal article" date="2004" name="Science">
        <title>A predator unmasked: life cycle of Bdellovibrio bacteriovorus from a genomic perspective.</title>
        <authorList>
            <person name="Rendulic S."/>
            <person name="Jagtap P."/>
            <person name="Rosinus A."/>
            <person name="Eppinger M."/>
            <person name="Baar C."/>
            <person name="Lanz C."/>
            <person name="Keller H."/>
            <person name="Lambert C."/>
            <person name="Evans K.J."/>
            <person name="Goesmann A."/>
            <person name="Meyer F."/>
            <person name="Sockett R.E."/>
            <person name="Schuster S.C."/>
        </authorList>
    </citation>
    <scope>NUCLEOTIDE SEQUENCE [LARGE SCALE GENOMIC DNA]</scope>
    <source>
        <strain evidence="3">ATCC 15356 / DSM 50701 / NCIMB 9529 / HD100</strain>
    </source>
</reference>
<dbReference type="AlphaFoldDB" id="Q6MNG3"/>
<keyword evidence="3" id="KW-1185">Reference proteome</keyword>
<evidence type="ECO:0000256" key="1">
    <source>
        <dbReference type="SAM" id="Phobius"/>
    </source>
</evidence>
<keyword evidence="1" id="KW-1133">Transmembrane helix</keyword>
<name>Q6MNG3_BDEBA</name>
<keyword evidence="1" id="KW-0812">Transmembrane</keyword>
<proteinExistence type="predicted"/>
<organism evidence="2 3">
    <name type="scientific">Bdellovibrio bacteriovorus (strain ATCC 15356 / DSM 50701 / NCIMB 9529 / HD100)</name>
    <dbReference type="NCBI Taxonomy" id="264462"/>
    <lineage>
        <taxon>Bacteria</taxon>
        <taxon>Pseudomonadati</taxon>
        <taxon>Bdellovibrionota</taxon>
        <taxon>Bdellovibrionia</taxon>
        <taxon>Bdellovibrionales</taxon>
        <taxon>Pseudobdellovibrionaceae</taxon>
        <taxon>Bdellovibrio</taxon>
    </lineage>
</organism>
<dbReference type="STRING" id="264462.Bd1293"/>
<sequence>MEFSSQLLLGLGFLIGLAVFVHYIFRLTPCYPKAMEKRYLCIHYSLVTLFIGYILILGIFGKIFGVSF</sequence>
<feature type="transmembrane region" description="Helical" evidence="1">
    <location>
        <begin position="6"/>
        <end position="25"/>
    </location>
</feature>